<evidence type="ECO:0000313" key="2">
    <source>
        <dbReference type="Proteomes" id="UP000013209"/>
    </source>
</evidence>
<evidence type="ECO:0000313" key="1">
    <source>
        <dbReference type="EMBL" id="ENV08470.1"/>
    </source>
</evidence>
<dbReference type="Proteomes" id="UP000013209">
    <property type="component" value="Unassembled WGS sequence"/>
</dbReference>
<dbReference type="AlphaFoldDB" id="N8XN34"/>
<accession>N8XN34</accession>
<dbReference type="eggNOG" id="ENOG5031S8I">
    <property type="taxonomic scope" value="Bacteria"/>
</dbReference>
<reference evidence="1 2" key="1">
    <citation type="submission" date="2013-02" db="EMBL/GenBank/DDBJ databases">
        <title>The Genome Sequence of Acinetobacter sp. CIP 56.2.</title>
        <authorList>
            <consortium name="The Broad Institute Genome Sequencing Platform"/>
            <consortium name="The Broad Institute Genome Sequencing Center for Infectious Disease"/>
            <person name="Cerqueira G."/>
            <person name="Feldgarden M."/>
            <person name="Courvalin P."/>
            <person name="Perichon B."/>
            <person name="Grillot-Courvalin C."/>
            <person name="Clermont D."/>
            <person name="Rocha E."/>
            <person name="Yoon E.-J."/>
            <person name="Nemec A."/>
            <person name="Walker B."/>
            <person name="Young S.K."/>
            <person name="Zeng Q."/>
            <person name="Gargeya S."/>
            <person name="Fitzgerald M."/>
            <person name="Haas B."/>
            <person name="Abouelleil A."/>
            <person name="Alvarado L."/>
            <person name="Arachchi H.M."/>
            <person name="Berlin A.M."/>
            <person name="Chapman S.B."/>
            <person name="Dewar J."/>
            <person name="Goldberg J."/>
            <person name="Griggs A."/>
            <person name="Gujja S."/>
            <person name="Hansen M."/>
            <person name="Howarth C."/>
            <person name="Imamovic A."/>
            <person name="Larimer J."/>
            <person name="McCowan C."/>
            <person name="Murphy C."/>
            <person name="Neiman D."/>
            <person name="Pearson M."/>
            <person name="Priest M."/>
            <person name="Roberts A."/>
            <person name="Saif S."/>
            <person name="Shea T."/>
            <person name="Sisk P."/>
            <person name="Sykes S."/>
            <person name="Wortman J."/>
            <person name="Nusbaum C."/>
            <person name="Birren B."/>
        </authorList>
    </citation>
    <scope>NUCLEOTIDE SEQUENCE [LARGE SCALE GENOMIC DNA]</scope>
    <source>
        <strain evidence="1 2">CIP 56.2</strain>
    </source>
</reference>
<sequence>MLNTSDHLSLQKTETLQIHNPIEFADDLPCKKDVGNFS</sequence>
<gene>
    <name evidence="1" type="ORF">F966_03144</name>
</gene>
<name>N8XN34_9GAMM</name>
<comment type="caution">
    <text evidence="1">The sequence shown here is derived from an EMBL/GenBank/DDBJ whole genome shotgun (WGS) entry which is preliminary data.</text>
</comment>
<dbReference type="EMBL" id="APPH01000015">
    <property type="protein sequence ID" value="ENV08470.1"/>
    <property type="molecule type" value="Genomic_DNA"/>
</dbReference>
<dbReference type="HOGENOM" id="CLU_3323434_0_0_6"/>
<protein>
    <submittedName>
        <fullName evidence="1">Uncharacterized protein</fullName>
    </submittedName>
</protein>
<organism evidence="1 2">
    <name type="scientific">Acinetobacter higginsii</name>
    <dbReference type="NCBI Taxonomy" id="70347"/>
    <lineage>
        <taxon>Bacteria</taxon>
        <taxon>Pseudomonadati</taxon>
        <taxon>Pseudomonadota</taxon>
        <taxon>Gammaproteobacteria</taxon>
        <taxon>Moraxellales</taxon>
        <taxon>Moraxellaceae</taxon>
        <taxon>Acinetobacter</taxon>
    </lineage>
</organism>
<proteinExistence type="predicted"/>